<name>A0AAD7ME26_9AGAR</name>
<dbReference type="EMBL" id="JARKIB010000357">
    <property type="protein sequence ID" value="KAJ7712807.1"/>
    <property type="molecule type" value="Genomic_DNA"/>
</dbReference>
<comment type="caution">
    <text evidence="2">The sequence shown here is derived from an EMBL/GenBank/DDBJ whole genome shotgun (WGS) entry which is preliminary data.</text>
</comment>
<dbReference type="Proteomes" id="UP001215598">
    <property type="component" value="Unassembled WGS sequence"/>
</dbReference>
<feature type="region of interest" description="Disordered" evidence="1">
    <location>
        <begin position="253"/>
        <end position="283"/>
    </location>
</feature>
<sequence>MNQHHILPPPRLPRRLWYPNLDVRVDADNLEGYREAPASLSSGLVGWSKRRVVCPATPSPLLPTFSVPRPPPSGAVRVSHRRHDASPARTAQVRRELRSLTQSHLQHAAADFCLFFSSRKRAADSDAAEAGNAHTEDAGIIRRVRPRTMHCGALYMRTWAGRGNIMGRGFEDRARMQIPHPLRPRVRLPRSLVHRRIRMRTHTCAVAVGLSARSCLRTRRECIDRRMGMPSASCSRIRKGRTLVPVQAAPRHRIASARARASGSRRSFPSPISPSARSLRPTN</sequence>
<gene>
    <name evidence="2" type="ORF">B0H16DRAFT_553107</name>
</gene>
<feature type="region of interest" description="Disordered" evidence="1">
    <location>
        <begin position="64"/>
        <end position="91"/>
    </location>
</feature>
<evidence type="ECO:0000313" key="2">
    <source>
        <dbReference type="EMBL" id="KAJ7712807.1"/>
    </source>
</evidence>
<evidence type="ECO:0000256" key="1">
    <source>
        <dbReference type="SAM" id="MobiDB-lite"/>
    </source>
</evidence>
<proteinExistence type="predicted"/>
<protein>
    <submittedName>
        <fullName evidence="2">Uncharacterized protein</fullName>
    </submittedName>
</protein>
<evidence type="ECO:0000313" key="3">
    <source>
        <dbReference type="Proteomes" id="UP001215598"/>
    </source>
</evidence>
<dbReference type="AlphaFoldDB" id="A0AAD7ME26"/>
<reference evidence="2" key="1">
    <citation type="submission" date="2023-03" db="EMBL/GenBank/DDBJ databases">
        <title>Massive genome expansion in bonnet fungi (Mycena s.s.) driven by repeated elements and novel gene families across ecological guilds.</title>
        <authorList>
            <consortium name="Lawrence Berkeley National Laboratory"/>
            <person name="Harder C.B."/>
            <person name="Miyauchi S."/>
            <person name="Viragh M."/>
            <person name="Kuo A."/>
            <person name="Thoen E."/>
            <person name="Andreopoulos B."/>
            <person name="Lu D."/>
            <person name="Skrede I."/>
            <person name="Drula E."/>
            <person name="Henrissat B."/>
            <person name="Morin E."/>
            <person name="Kohler A."/>
            <person name="Barry K."/>
            <person name="LaButti K."/>
            <person name="Morin E."/>
            <person name="Salamov A."/>
            <person name="Lipzen A."/>
            <person name="Mereny Z."/>
            <person name="Hegedus B."/>
            <person name="Baldrian P."/>
            <person name="Stursova M."/>
            <person name="Weitz H."/>
            <person name="Taylor A."/>
            <person name="Grigoriev I.V."/>
            <person name="Nagy L.G."/>
            <person name="Martin F."/>
            <person name="Kauserud H."/>
        </authorList>
    </citation>
    <scope>NUCLEOTIDE SEQUENCE</scope>
    <source>
        <strain evidence="2">CBHHK182m</strain>
    </source>
</reference>
<accession>A0AAD7ME26</accession>
<feature type="compositionally biased region" description="Low complexity" evidence="1">
    <location>
        <begin position="256"/>
        <end position="283"/>
    </location>
</feature>
<organism evidence="2 3">
    <name type="scientific">Mycena metata</name>
    <dbReference type="NCBI Taxonomy" id="1033252"/>
    <lineage>
        <taxon>Eukaryota</taxon>
        <taxon>Fungi</taxon>
        <taxon>Dikarya</taxon>
        <taxon>Basidiomycota</taxon>
        <taxon>Agaricomycotina</taxon>
        <taxon>Agaricomycetes</taxon>
        <taxon>Agaricomycetidae</taxon>
        <taxon>Agaricales</taxon>
        <taxon>Marasmiineae</taxon>
        <taxon>Mycenaceae</taxon>
        <taxon>Mycena</taxon>
    </lineage>
</organism>
<keyword evidence="3" id="KW-1185">Reference proteome</keyword>